<proteinExistence type="predicted"/>
<accession>A0A432XLZ7</accession>
<comment type="caution">
    <text evidence="2">The sequence shown here is derived from an EMBL/GenBank/DDBJ whole genome shotgun (WGS) entry which is preliminary data.</text>
</comment>
<gene>
    <name evidence="2" type="ORF">CWE24_04450</name>
</gene>
<dbReference type="AlphaFoldDB" id="A0A432XLZ7"/>
<name>A0A432XLZ7_9GAMM</name>
<dbReference type="STRING" id="519452.SAMN04488139_1029"/>
<sequence length="184" mass="21048">MVIKILLYCALLTLSLPGMTSYKDEPFNLGQYNETTPIGKGLCLRYEITERFFIDRHEILLNKIHSLYDGVTCLQDELTLPSYIYDYSVVMLFGLFNQLGIHKNNIIDGEDLDLSESIKNHCKHENCPNGINEIVDIEYFDGKGRAESEYSIYFYEDGDLNSLNIVFSSLGVTKVQSFVIMNDT</sequence>
<feature type="chain" id="PRO_5019037975" evidence="1">
    <location>
        <begin position="21"/>
        <end position="184"/>
    </location>
</feature>
<evidence type="ECO:0000313" key="3">
    <source>
        <dbReference type="Proteomes" id="UP000286985"/>
    </source>
</evidence>
<feature type="signal peptide" evidence="1">
    <location>
        <begin position="1"/>
        <end position="20"/>
    </location>
</feature>
<keyword evidence="1" id="KW-0732">Signal</keyword>
<evidence type="ECO:0000313" key="2">
    <source>
        <dbReference type="EMBL" id="RUO49730.1"/>
    </source>
</evidence>
<reference evidence="3" key="1">
    <citation type="journal article" date="2018" name="Front. Microbiol.">
        <title>Genome-Based Analysis Reveals the Taxonomy and Diversity of the Family Idiomarinaceae.</title>
        <authorList>
            <person name="Liu Y."/>
            <person name="Lai Q."/>
            <person name="Shao Z."/>
        </authorList>
    </citation>
    <scope>NUCLEOTIDE SEQUENCE [LARGE SCALE GENOMIC DNA]</scope>
    <source>
        <strain evidence="3">908033</strain>
    </source>
</reference>
<organism evidence="2 3">
    <name type="scientific">Pseudidiomarina donghaiensis</name>
    <dbReference type="NCBI Taxonomy" id="519452"/>
    <lineage>
        <taxon>Bacteria</taxon>
        <taxon>Pseudomonadati</taxon>
        <taxon>Pseudomonadota</taxon>
        <taxon>Gammaproteobacteria</taxon>
        <taxon>Alteromonadales</taxon>
        <taxon>Idiomarinaceae</taxon>
        <taxon>Pseudidiomarina</taxon>
    </lineage>
</organism>
<keyword evidence="3" id="KW-1185">Reference proteome</keyword>
<dbReference type="Proteomes" id="UP000286985">
    <property type="component" value="Unassembled WGS sequence"/>
</dbReference>
<protein>
    <submittedName>
        <fullName evidence="2">Uncharacterized protein</fullName>
    </submittedName>
</protein>
<dbReference type="EMBL" id="PIPU01000001">
    <property type="protein sequence ID" value="RUO49730.1"/>
    <property type="molecule type" value="Genomic_DNA"/>
</dbReference>
<dbReference type="OrthoDB" id="9868451at2"/>
<dbReference type="RefSeq" id="WP_092838397.1">
    <property type="nucleotide sequence ID" value="NZ_FPCF01000001.1"/>
</dbReference>
<evidence type="ECO:0000256" key="1">
    <source>
        <dbReference type="SAM" id="SignalP"/>
    </source>
</evidence>